<gene>
    <name evidence="3" type="ORF">TWF481_001891</name>
</gene>
<dbReference type="InterPro" id="IPR009288">
    <property type="entry name" value="AIG2-like_dom"/>
</dbReference>
<evidence type="ECO:0000256" key="1">
    <source>
        <dbReference type="SAM" id="MobiDB-lite"/>
    </source>
</evidence>
<reference evidence="3 4" key="1">
    <citation type="submission" date="2023-08" db="EMBL/GenBank/DDBJ databases">
        <authorList>
            <person name="Palmer J.M."/>
        </authorList>
    </citation>
    <scope>NUCLEOTIDE SEQUENCE [LARGE SCALE GENOMIC DNA]</scope>
    <source>
        <strain evidence="3 4">TWF481</strain>
    </source>
</reference>
<organism evidence="3 4">
    <name type="scientific">Arthrobotrys musiformis</name>
    <dbReference type="NCBI Taxonomy" id="47236"/>
    <lineage>
        <taxon>Eukaryota</taxon>
        <taxon>Fungi</taxon>
        <taxon>Dikarya</taxon>
        <taxon>Ascomycota</taxon>
        <taxon>Pezizomycotina</taxon>
        <taxon>Orbiliomycetes</taxon>
        <taxon>Orbiliales</taxon>
        <taxon>Orbiliaceae</taxon>
        <taxon>Arthrobotrys</taxon>
    </lineage>
</organism>
<name>A0AAV9VUL8_9PEZI</name>
<dbReference type="Pfam" id="PF06094">
    <property type="entry name" value="GGACT"/>
    <property type="match status" value="1"/>
</dbReference>
<keyword evidence="4" id="KW-1185">Reference proteome</keyword>
<dbReference type="AlphaFoldDB" id="A0AAV9VUL8"/>
<dbReference type="Proteomes" id="UP001370758">
    <property type="component" value="Unassembled WGS sequence"/>
</dbReference>
<feature type="region of interest" description="Disordered" evidence="1">
    <location>
        <begin position="172"/>
        <end position="193"/>
    </location>
</feature>
<comment type="caution">
    <text evidence="3">The sequence shown here is derived from an EMBL/GenBank/DDBJ whole genome shotgun (WGS) entry which is preliminary data.</text>
</comment>
<dbReference type="EMBL" id="JAVHJL010000010">
    <property type="protein sequence ID" value="KAK6496910.1"/>
    <property type="molecule type" value="Genomic_DNA"/>
</dbReference>
<dbReference type="InterPro" id="IPR036568">
    <property type="entry name" value="GGCT-like_sf"/>
</dbReference>
<proteinExistence type="predicted"/>
<protein>
    <recommendedName>
        <fullName evidence="2">Gamma-glutamylcyclotransferase AIG2-like domain-containing protein</fullName>
    </recommendedName>
</protein>
<dbReference type="InterPro" id="IPR013024">
    <property type="entry name" value="GGCT-like"/>
</dbReference>
<accession>A0AAV9VUL8</accession>
<evidence type="ECO:0000313" key="4">
    <source>
        <dbReference type="Proteomes" id="UP001370758"/>
    </source>
</evidence>
<feature type="domain" description="Gamma-glutamylcyclotransferase AIG2-like" evidence="2">
    <location>
        <begin position="50"/>
        <end position="160"/>
    </location>
</feature>
<evidence type="ECO:0000259" key="2">
    <source>
        <dbReference type="Pfam" id="PF06094"/>
    </source>
</evidence>
<dbReference type="SUPFAM" id="SSF110857">
    <property type="entry name" value="Gamma-glutamyl cyclotransferase-like"/>
    <property type="match status" value="1"/>
</dbReference>
<sequence length="193" mass="21944">MADNNIGSEGFRVEPDWESMSHMQRNFYLVKTGIVNPPKPEPNVFKPTLFFFYGTLTIPAILKQILQLTEEPVLLKAQTSMYKVKMWGPYPALVDLSPDDNDEREPVKGVAYTVETEEHFKRLVAYEGGNYTPAMALIKILEPGYEMEDVACGKTFIWQGYSEELQDGAFDPTGFKDYFQNEETSGNDTKETS</sequence>
<dbReference type="CDD" id="cd06661">
    <property type="entry name" value="GGCT_like"/>
    <property type="match status" value="1"/>
</dbReference>
<evidence type="ECO:0000313" key="3">
    <source>
        <dbReference type="EMBL" id="KAK6496910.1"/>
    </source>
</evidence>
<dbReference type="Gene3D" id="3.10.490.10">
    <property type="entry name" value="Gamma-glutamyl cyclotransferase-like"/>
    <property type="match status" value="1"/>
</dbReference>